<name>A0A1Q5PKB5_9ACTO</name>
<proteinExistence type="predicted"/>
<feature type="transmembrane region" description="Helical" evidence="1">
    <location>
        <begin position="310"/>
        <end position="336"/>
    </location>
</feature>
<comment type="caution">
    <text evidence="2">The sequence shown here is derived from an EMBL/GenBank/DDBJ whole genome shotgun (WGS) entry which is preliminary data.</text>
</comment>
<evidence type="ECO:0000313" key="3">
    <source>
        <dbReference type="Proteomes" id="UP000186785"/>
    </source>
</evidence>
<keyword evidence="1" id="KW-0472">Membrane</keyword>
<protein>
    <submittedName>
        <fullName evidence="2">Uncharacterized protein</fullName>
    </submittedName>
</protein>
<dbReference type="PANTHER" id="PTHR31272:SF4">
    <property type="entry name" value="CYTOCHROME C-TYPE BIOGENESIS PROTEIN HI_1454-RELATED"/>
    <property type="match status" value="1"/>
</dbReference>
<dbReference type="PANTHER" id="PTHR31272">
    <property type="entry name" value="CYTOCHROME C-TYPE BIOGENESIS PROTEIN HI_1454-RELATED"/>
    <property type="match status" value="1"/>
</dbReference>
<dbReference type="InterPro" id="IPR051790">
    <property type="entry name" value="Cytochrome_c-biogenesis_DsbD"/>
</dbReference>
<feature type="transmembrane region" description="Helical" evidence="1">
    <location>
        <begin position="185"/>
        <end position="206"/>
    </location>
</feature>
<sequence>MGGLLTLFAPCAALMLPGFLAYAAAGPRGLLVRSGIFTLGLIVALAPLGFLMGSLGIFLREHQGTLTRVVAVLVIIMGLWQAFALPIPHFGRKKTARASAAPTGSLGSAKNSGKAAKNGQVGLVSGVSLGATAIPRASAKKDAAALGGTSTRATAAGRAKTEVGVGTQTASSAANTASASRVNPLAIFSLGVGYGLAGVGCSTPILGAMLGMSGLGGSPMAGGFMMIAYGLGMATPIVILSLLWESLDLGSKGFLKPKPMKVLGRWTTKGAFFSGILFVILGVVLFFTYGHNFLPQIMSEGTQLEIETKVMAALAGVPSFLFVLLAVVMFALLWAWQRYYRK</sequence>
<evidence type="ECO:0000313" key="2">
    <source>
        <dbReference type="EMBL" id="OKL46660.1"/>
    </source>
</evidence>
<keyword evidence="1" id="KW-1133">Transmembrane helix</keyword>
<feature type="transmembrane region" description="Helical" evidence="1">
    <location>
        <begin position="226"/>
        <end position="249"/>
    </location>
</feature>
<feature type="transmembrane region" description="Helical" evidence="1">
    <location>
        <begin position="6"/>
        <end position="24"/>
    </location>
</feature>
<dbReference type="AlphaFoldDB" id="A0A1Q5PKB5"/>
<dbReference type="STRING" id="1921764.BSR28_04730"/>
<reference evidence="2 3" key="1">
    <citation type="submission" date="2016-11" db="EMBL/GenBank/DDBJ databases">
        <title>Actinomyces gypaetusis sp. nov. isolated from the vulture Gypaetus barbatus in Qinghai Tibet Plateau China.</title>
        <authorList>
            <person name="Meng X."/>
        </authorList>
    </citation>
    <scope>NUCLEOTIDE SEQUENCE [LARGE SCALE GENOMIC DNA]</scope>
    <source>
        <strain evidence="2 3">VUL4_2</strain>
    </source>
</reference>
<keyword evidence="1" id="KW-0812">Transmembrane</keyword>
<dbReference type="Proteomes" id="UP000186785">
    <property type="component" value="Unassembled WGS sequence"/>
</dbReference>
<organism evidence="2 3">
    <name type="scientific">Boudabousia liubingyangii</name>
    <dbReference type="NCBI Taxonomy" id="1921764"/>
    <lineage>
        <taxon>Bacteria</taxon>
        <taxon>Bacillati</taxon>
        <taxon>Actinomycetota</taxon>
        <taxon>Actinomycetes</taxon>
        <taxon>Actinomycetales</taxon>
        <taxon>Actinomycetaceae</taxon>
        <taxon>Boudabousia</taxon>
    </lineage>
</organism>
<dbReference type="EMBL" id="MQSV01000005">
    <property type="protein sequence ID" value="OKL46660.1"/>
    <property type="molecule type" value="Genomic_DNA"/>
</dbReference>
<feature type="transmembrane region" description="Helical" evidence="1">
    <location>
        <begin position="36"/>
        <end position="59"/>
    </location>
</feature>
<feature type="transmembrane region" description="Helical" evidence="1">
    <location>
        <begin position="65"/>
        <end position="87"/>
    </location>
</feature>
<accession>A0A1Q5PKB5</accession>
<keyword evidence="3" id="KW-1185">Reference proteome</keyword>
<evidence type="ECO:0000256" key="1">
    <source>
        <dbReference type="SAM" id="Phobius"/>
    </source>
</evidence>
<gene>
    <name evidence="2" type="ORF">BSR29_07540</name>
</gene>
<feature type="transmembrane region" description="Helical" evidence="1">
    <location>
        <begin position="270"/>
        <end position="290"/>
    </location>
</feature>